<keyword evidence="3" id="KW-0548">Nucleotidyltransferase</keyword>
<feature type="region of interest" description="Disordered" evidence="1">
    <location>
        <begin position="185"/>
        <end position="204"/>
    </location>
</feature>
<dbReference type="AlphaFoldDB" id="A2I5F4"/>
<evidence type="ECO:0000256" key="1">
    <source>
        <dbReference type="SAM" id="MobiDB-lite"/>
    </source>
</evidence>
<name>A2I5F4_BETVU</name>
<dbReference type="EMBL" id="EF101866">
    <property type="protein sequence ID" value="ABM55234.1"/>
    <property type="molecule type" value="Genomic_DNA"/>
</dbReference>
<reference evidence="3" key="1">
    <citation type="submission" date="2006-11" db="EMBL/GenBank/DDBJ databases">
        <authorList>
            <person name="Kuykendall L.D."/>
            <person name="Shao J."/>
            <person name="Murphy T."/>
        </authorList>
    </citation>
    <scope>NUCLEOTIDE SEQUENCE</scope>
</reference>
<protein>
    <submittedName>
        <fullName evidence="3">RNA-directed DNA polymerase</fullName>
    </submittedName>
</protein>
<organism evidence="3">
    <name type="scientific">Beta vulgaris</name>
    <name type="common">Sugar beet</name>
    <dbReference type="NCBI Taxonomy" id="161934"/>
    <lineage>
        <taxon>Eukaryota</taxon>
        <taxon>Viridiplantae</taxon>
        <taxon>Streptophyta</taxon>
        <taxon>Embryophyta</taxon>
        <taxon>Tracheophyta</taxon>
        <taxon>Spermatophyta</taxon>
        <taxon>Magnoliopsida</taxon>
        <taxon>eudicotyledons</taxon>
        <taxon>Gunneridae</taxon>
        <taxon>Pentapetalae</taxon>
        <taxon>Caryophyllales</taxon>
        <taxon>Chenopodiaceae</taxon>
        <taxon>Betoideae</taxon>
        <taxon>Beta</taxon>
    </lineage>
</organism>
<evidence type="ECO:0000259" key="2">
    <source>
        <dbReference type="Pfam" id="PF13966"/>
    </source>
</evidence>
<keyword evidence="3" id="KW-0808">Transferase</keyword>
<feature type="domain" description="Reverse transcriptase zinc-binding" evidence="2">
    <location>
        <begin position="63"/>
        <end position="104"/>
    </location>
</feature>
<reference evidence="3" key="2">
    <citation type="journal article" date="2009" name="Int J Plant Genomics">
        <title>A Nest of LTR Retrotransposons Adjacent the Disease Resistance-Priming Gene NPR1 in Beta vulgaris L. U.S. Hybrid H20.</title>
        <authorList>
            <person name="Kuykendall D."/>
            <person name="Shao J."/>
            <person name="Trimmer K."/>
        </authorList>
    </citation>
    <scope>NUCLEOTIDE SEQUENCE</scope>
</reference>
<dbReference type="InterPro" id="IPR026960">
    <property type="entry name" value="RVT-Znf"/>
</dbReference>
<dbReference type="GO" id="GO:0003964">
    <property type="term" value="F:RNA-directed DNA polymerase activity"/>
    <property type="evidence" value="ECO:0007669"/>
    <property type="project" value="UniProtKB-KW"/>
</dbReference>
<sequence>MDVTGHSLQTFHELPQKISNTITSWSFSSLNQAGNGRKSKILGPKWVEGDKVAFEEQGNQTQPTTRVNLRSKKILSETLCTFCGQEEESDTHLFKDCETTKRIWAASSLGLINVDKCNEQIVVWSKNWIWYFMMNDIPDNDCVLEFVGILWSIWLCRNNSIFNPRKKFDPREVFNILNSWKKRDEESRKRSSKKKEKKANTKMQTRQNSIIWSYNWTNQDLGYTLLIDGAWKVSSARVNDPGTAAYGWVLKKRNEEVNK</sequence>
<keyword evidence="3" id="KW-0695">RNA-directed DNA polymerase</keyword>
<dbReference type="Pfam" id="PF13966">
    <property type="entry name" value="zf-RVT"/>
    <property type="match status" value="1"/>
</dbReference>
<evidence type="ECO:0000313" key="3">
    <source>
        <dbReference type="EMBL" id="ABM55234.1"/>
    </source>
</evidence>
<proteinExistence type="predicted"/>
<accession>A2I5F4</accession>
<feature type="non-terminal residue" evidence="3">
    <location>
        <position position="259"/>
    </location>
</feature>